<evidence type="ECO:0000256" key="3">
    <source>
        <dbReference type="ARBA" id="ARBA00022723"/>
    </source>
</evidence>
<keyword evidence="2" id="KW-0001">2Fe-2S</keyword>
<dbReference type="GO" id="GO:0051537">
    <property type="term" value="F:2 iron, 2 sulfur cluster binding"/>
    <property type="evidence" value="ECO:0007669"/>
    <property type="project" value="UniProtKB-KW"/>
</dbReference>
<dbReference type="Gene3D" id="3.90.380.10">
    <property type="entry name" value="Naphthalene 1,2-dioxygenase Alpha Subunit, Chain A, domain 1"/>
    <property type="match status" value="1"/>
</dbReference>
<dbReference type="Gene3D" id="2.102.10.10">
    <property type="entry name" value="Rieske [2Fe-2S] iron-sulphur domain"/>
    <property type="match status" value="1"/>
</dbReference>
<dbReference type="PROSITE" id="PS51296">
    <property type="entry name" value="RIESKE"/>
    <property type="match status" value="1"/>
</dbReference>
<dbReference type="InterPro" id="IPR001663">
    <property type="entry name" value="Rng_hydr_dOase-A"/>
</dbReference>
<evidence type="ECO:0000313" key="8">
    <source>
        <dbReference type="EMBL" id="QEX23546.1"/>
    </source>
</evidence>
<accession>A0A5J6N8E9</accession>
<evidence type="ECO:0000256" key="5">
    <source>
        <dbReference type="ARBA" id="ARBA00023004"/>
    </source>
</evidence>
<comment type="cofactor">
    <cofactor evidence="1">
        <name>Fe cation</name>
        <dbReference type="ChEBI" id="CHEBI:24875"/>
    </cofactor>
</comment>
<feature type="domain" description="Rieske" evidence="7">
    <location>
        <begin position="48"/>
        <end position="157"/>
    </location>
</feature>
<dbReference type="InterPro" id="IPR017941">
    <property type="entry name" value="Rieske_2Fe-2S"/>
</dbReference>
<evidence type="ECO:0000256" key="4">
    <source>
        <dbReference type="ARBA" id="ARBA00023002"/>
    </source>
</evidence>
<evidence type="ECO:0000256" key="2">
    <source>
        <dbReference type="ARBA" id="ARBA00022714"/>
    </source>
</evidence>
<dbReference type="KEGG" id="hadh:FRZ61_34840"/>
<dbReference type="InterPro" id="IPR015879">
    <property type="entry name" value="Ring_hydroxy_dOase_asu_C_dom"/>
</dbReference>
<keyword evidence="3" id="KW-0479">Metal-binding</keyword>
<evidence type="ECO:0000313" key="9">
    <source>
        <dbReference type="Proteomes" id="UP000325797"/>
    </source>
</evidence>
<sequence length="379" mass="43025">MAPRDDAQPATVAHFDPDPLRSRSMPGTYYYDPGIYERERRAIFHRTWQYVGHRSMLPAPGSYIVREIADQSVLLLRDRQGEIRAFFNVCQHRAHRLLEGEGRLNSAVVTCPYHAWAYDLAGTLRNARGSEKMTGFDKSAFSLEPVRLDSFLGFLFVNLDGKASPFAEVGGALAAEVASFSPQAADLKCVYRRDYPLKANWKNSVENFSECFHCPVSHRTLVEGALDYPSYRITTHPHHHSHRSRDKGEEQGYGTRTTLAAKQNEFGSWLLWPNWCIEVYPGGNLTVFHHVPAGPEQTIQKVEWYFPQDPPTTEEQEVIDFVHGVRLEDIPICESVQQGQHSLGYRQGRFVVDAERSEISEHAVHDFQVKVLRALGDIG</sequence>
<dbReference type="PANTHER" id="PTHR43756">
    <property type="entry name" value="CHOLINE MONOOXYGENASE, CHLOROPLASTIC"/>
    <property type="match status" value="1"/>
</dbReference>
<dbReference type="OrthoDB" id="7456916at2"/>
<keyword evidence="9" id="KW-1185">Reference proteome</keyword>
<dbReference type="GO" id="GO:0016491">
    <property type="term" value="F:oxidoreductase activity"/>
    <property type="evidence" value="ECO:0007669"/>
    <property type="project" value="UniProtKB-KW"/>
</dbReference>
<dbReference type="AlphaFoldDB" id="A0A5J6N8E9"/>
<dbReference type="PANTHER" id="PTHR43756:SF5">
    <property type="entry name" value="CHOLINE MONOOXYGENASE, CHLOROPLASTIC"/>
    <property type="match status" value="1"/>
</dbReference>
<name>A0A5J6N8E9_9PROT</name>
<evidence type="ECO:0000256" key="1">
    <source>
        <dbReference type="ARBA" id="ARBA00001962"/>
    </source>
</evidence>
<dbReference type="Pfam" id="PF00355">
    <property type="entry name" value="Rieske"/>
    <property type="match status" value="1"/>
</dbReference>
<keyword evidence="4" id="KW-0560">Oxidoreductase</keyword>
<evidence type="ECO:0000256" key="6">
    <source>
        <dbReference type="ARBA" id="ARBA00023014"/>
    </source>
</evidence>
<gene>
    <name evidence="8" type="ORF">FRZ61_34840</name>
</gene>
<dbReference type="PRINTS" id="PR00090">
    <property type="entry name" value="RNGDIOXGNASE"/>
</dbReference>
<evidence type="ECO:0000259" key="7">
    <source>
        <dbReference type="PROSITE" id="PS51296"/>
    </source>
</evidence>
<dbReference type="CDD" id="cd03469">
    <property type="entry name" value="Rieske_RO_Alpha_N"/>
    <property type="match status" value="1"/>
</dbReference>
<proteinExistence type="predicted"/>
<dbReference type="SUPFAM" id="SSF55961">
    <property type="entry name" value="Bet v1-like"/>
    <property type="match status" value="1"/>
</dbReference>
<dbReference type="RefSeq" id="WP_151118914.1">
    <property type="nucleotide sequence ID" value="NZ_CP042582.1"/>
</dbReference>
<dbReference type="Proteomes" id="UP000325797">
    <property type="component" value="Chromosome"/>
</dbReference>
<protein>
    <submittedName>
        <fullName evidence="8">(2Fe-2S)-binding protein</fullName>
    </submittedName>
</protein>
<keyword evidence="5" id="KW-0408">Iron</keyword>
<dbReference type="GO" id="GO:0005506">
    <property type="term" value="F:iron ion binding"/>
    <property type="evidence" value="ECO:0007669"/>
    <property type="project" value="InterPro"/>
</dbReference>
<keyword evidence="6" id="KW-0411">Iron-sulfur</keyword>
<dbReference type="InterPro" id="IPR036922">
    <property type="entry name" value="Rieske_2Fe-2S_sf"/>
</dbReference>
<organism evidence="8 9">
    <name type="scientific">Hypericibacter adhaerens</name>
    <dbReference type="NCBI Taxonomy" id="2602016"/>
    <lineage>
        <taxon>Bacteria</taxon>
        <taxon>Pseudomonadati</taxon>
        <taxon>Pseudomonadota</taxon>
        <taxon>Alphaproteobacteria</taxon>
        <taxon>Rhodospirillales</taxon>
        <taxon>Dongiaceae</taxon>
        <taxon>Hypericibacter</taxon>
    </lineage>
</organism>
<dbReference type="SUPFAM" id="SSF50022">
    <property type="entry name" value="ISP domain"/>
    <property type="match status" value="1"/>
</dbReference>
<dbReference type="Pfam" id="PF00848">
    <property type="entry name" value="Ring_hydroxyl_A"/>
    <property type="match status" value="1"/>
</dbReference>
<reference evidence="8 9" key="1">
    <citation type="submission" date="2019-08" db="EMBL/GenBank/DDBJ databases">
        <title>Hyperibacter terrae gen. nov., sp. nov. and Hyperibacter viscosus sp. nov., two new members in the family Rhodospirillaceae isolated from the rhizosphere of Hypericum perforatum.</title>
        <authorList>
            <person name="Noviana Z."/>
        </authorList>
    </citation>
    <scope>NUCLEOTIDE SEQUENCE [LARGE SCALE GENOMIC DNA]</scope>
    <source>
        <strain evidence="8 9">R5959</strain>
    </source>
</reference>
<dbReference type="EMBL" id="CP042582">
    <property type="protein sequence ID" value="QEX23546.1"/>
    <property type="molecule type" value="Genomic_DNA"/>
</dbReference>